<reference evidence="3 4" key="1">
    <citation type="journal article" date="2024" name="Plant J.">
        <title>Genome sequences and population genomics reveal climatic adaptation and genomic divergence between two closely related sweetgum species.</title>
        <authorList>
            <person name="Xu W.Q."/>
            <person name="Ren C.Q."/>
            <person name="Zhang X.Y."/>
            <person name="Comes H.P."/>
            <person name="Liu X.H."/>
            <person name="Li Y.G."/>
            <person name="Kettle C.J."/>
            <person name="Jalonen R."/>
            <person name="Gaisberger H."/>
            <person name="Ma Y.Z."/>
            <person name="Qiu Y.X."/>
        </authorList>
    </citation>
    <scope>NUCLEOTIDE SEQUENCE [LARGE SCALE GENOMIC DNA]</scope>
    <source>
        <strain evidence="3">Hangzhou</strain>
    </source>
</reference>
<evidence type="ECO:0000256" key="1">
    <source>
        <dbReference type="SAM" id="MobiDB-lite"/>
    </source>
</evidence>
<dbReference type="InterPro" id="IPR004330">
    <property type="entry name" value="FAR1_DNA_bnd_dom"/>
</dbReference>
<feature type="region of interest" description="Disordered" evidence="1">
    <location>
        <begin position="11"/>
        <end position="30"/>
    </location>
</feature>
<dbReference type="EMBL" id="JBBPBK010000005">
    <property type="protein sequence ID" value="KAK9284913.1"/>
    <property type="molecule type" value="Genomic_DNA"/>
</dbReference>
<sequence length="202" mass="23191">MVSVGCKVDLPDEDHSPVPTSNSPSKFTNHDNQKIIEEPKLGMEFSSDESAYKFYVSCGKKFGFNVRKHHRTTNAKGFVTRATFCCSKEGYRKKDKWREKVKYRQPVTRVGCEAHMTCLLQKNGKFKIISFNAKHNHELIRTPMKHMLKINRGMSTAQKLHADDAEKSAIPLKATVELMSREVGGREHLGFLAKDYRNYIHE</sequence>
<dbReference type="Proteomes" id="UP001415857">
    <property type="component" value="Unassembled WGS sequence"/>
</dbReference>
<dbReference type="AlphaFoldDB" id="A0AAP0RTX7"/>
<organism evidence="3 4">
    <name type="scientific">Liquidambar formosana</name>
    <name type="common">Formosan gum</name>
    <dbReference type="NCBI Taxonomy" id="63359"/>
    <lineage>
        <taxon>Eukaryota</taxon>
        <taxon>Viridiplantae</taxon>
        <taxon>Streptophyta</taxon>
        <taxon>Embryophyta</taxon>
        <taxon>Tracheophyta</taxon>
        <taxon>Spermatophyta</taxon>
        <taxon>Magnoliopsida</taxon>
        <taxon>eudicotyledons</taxon>
        <taxon>Gunneridae</taxon>
        <taxon>Pentapetalae</taxon>
        <taxon>Saxifragales</taxon>
        <taxon>Altingiaceae</taxon>
        <taxon>Liquidambar</taxon>
    </lineage>
</organism>
<dbReference type="Pfam" id="PF03101">
    <property type="entry name" value="FAR1"/>
    <property type="match status" value="1"/>
</dbReference>
<dbReference type="PANTHER" id="PTHR46328:SF34">
    <property type="entry name" value="PROTEIN FAR1-RELATED SEQUENCE 5-LIKE"/>
    <property type="match status" value="1"/>
</dbReference>
<comment type="caution">
    <text evidence="3">The sequence shown here is derived from an EMBL/GenBank/DDBJ whole genome shotgun (WGS) entry which is preliminary data.</text>
</comment>
<dbReference type="PANTHER" id="PTHR46328">
    <property type="entry name" value="FAR-RED IMPAIRED RESPONSIVE (FAR1) FAMILY PROTEIN-RELATED"/>
    <property type="match status" value="1"/>
</dbReference>
<feature type="domain" description="FAR1" evidence="2">
    <location>
        <begin position="53"/>
        <end position="140"/>
    </location>
</feature>
<proteinExistence type="predicted"/>
<protein>
    <recommendedName>
        <fullName evidence="2">FAR1 domain-containing protein</fullName>
    </recommendedName>
</protein>
<evidence type="ECO:0000259" key="2">
    <source>
        <dbReference type="Pfam" id="PF03101"/>
    </source>
</evidence>
<gene>
    <name evidence="3" type="ORF">L1049_024094</name>
</gene>
<evidence type="ECO:0000313" key="4">
    <source>
        <dbReference type="Proteomes" id="UP001415857"/>
    </source>
</evidence>
<name>A0AAP0RTX7_LIQFO</name>
<keyword evidence="4" id="KW-1185">Reference proteome</keyword>
<feature type="compositionally biased region" description="Polar residues" evidence="1">
    <location>
        <begin position="18"/>
        <end position="27"/>
    </location>
</feature>
<evidence type="ECO:0000313" key="3">
    <source>
        <dbReference type="EMBL" id="KAK9284913.1"/>
    </source>
</evidence>
<accession>A0AAP0RTX7</accession>